<dbReference type="CDD" id="cd00177">
    <property type="entry name" value="START"/>
    <property type="match status" value="1"/>
</dbReference>
<gene>
    <name evidence="3" type="ORF">PAUS00366_LOCUS23062</name>
</gene>
<evidence type="ECO:0000259" key="2">
    <source>
        <dbReference type="Pfam" id="PF01852"/>
    </source>
</evidence>
<feature type="region of interest" description="Disordered" evidence="1">
    <location>
        <begin position="423"/>
        <end position="445"/>
    </location>
</feature>
<feature type="domain" description="START" evidence="2">
    <location>
        <begin position="278"/>
        <end position="394"/>
    </location>
</feature>
<name>A0A7S4AYL9_9STRA</name>
<proteinExistence type="predicted"/>
<organism evidence="3">
    <name type="scientific">Pseudo-nitzschia australis</name>
    <dbReference type="NCBI Taxonomy" id="44445"/>
    <lineage>
        <taxon>Eukaryota</taxon>
        <taxon>Sar</taxon>
        <taxon>Stramenopiles</taxon>
        <taxon>Ochrophyta</taxon>
        <taxon>Bacillariophyta</taxon>
        <taxon>Bacillariophyceae</taxon>
        <taxon>Bacillariophycidae</taxon>
        <taxon>Bacillariales</taxon>
        <taxon>Bacillariaceae</taxon>
        <taxon>Pseudo-nitzschia</taxon>
    </lineage>
</organism>
<dbReference type="AlphaFoldDB" id="A0A7S4AYL9"/>
<dbReference type="SUPFAM" id="SSF55961">
    <property type="entry name" value="Bet v1-like"/>
    <property type="match status" value="1"/>
</dbReference>
<dbReference type="Pfam" id="PF01852">
    <property type="entry name" value="START"/>
    <property type="match status" value="1"/>
</dbReference>
<dbReference type="InterPro" id="IPR002913">
    <property type="entry name" value="START_lipid-bd_dom"/>
</dbReference>
<evidence type="ECO:0000256" key="1">
    <source>
        <dbReference type="SAM" id="MobiDB-lite"/>
    </source>
</evidence>
<accession>A0A7S4AYL9</accession>
<dbReference type="EMBL" id="HBIX01035268">
    <property type="protein sequence ID" value="CAE0730276.1"/>
    <property type="molecule type" value="Transcribed_RNA"/>
</dbReference>
<dbReference type="InterPro" id="IPR023393">
    <property type="entry name" value="START-like_dom_sf"/>
</dbReference>
<sequence length="465" mass="53508">MYTYEETEQSNPSITEASGTAYLFTPLPRCSRDTIIAVTTHNVRTGRKIRARTKTKNADFCGHRRLRRLLFLFCSWSLTISIATCSSTNRRNKISVQSLEKLQSQMRSLLLRRHETTASFGFYYGIPRMAIESFDSNDTTEVGESDEQNEGDKISLAKRRYYDRYERIGRDVEKWAGEILREGNDEIRGVEDEDGWTEVFCAKALRHRFNGGNQRSTPIARQWIKWMKDSRGDDADPYDNQKHPCMKLIATIDAPFPIVCRYLSEKDRGLEYNSLLVDQEDLEILTPHSKICWSQTKKLLFIQPRDFVTYCRHRWLNDGTQLITNQACDHHSTAIGDYNTKQNRSRYRAFNLRGATYISRCPDFPSERTKLIMLSHCNCGQDMPEWSIRTAVSVLAPIKPFEIIHRITIGILQAREELEIAEKKESTKSTTISTPSDTVRSSRPAGMAQMGYACFWPEGGGIVDE</sequence>
<protein>
    <recommendedName>
        <fullName evidence="2">START domain-containing protein</fullName>
    </recommendedName>
</protein>
<evidence type="ECO:0000313" key="3">
    <source>
        <dbReference type="EMBL" id="CAE0730276.1"/>
    </source>
</evidence>
<dbReference type="GO" id="GO:0008289">
    <property type="term" value="F:lipid binding"/>
    <property type="evidence" value="ECO:0007669"/>
    <property type="project" value="InterPro"/>
</dbReference>
<reference evidence="3" key="1">
    <citation type="submission" date="2021-01" db="EMBL/GenBank/DDBJ databases">
        <authorList>
            <person name="Corre E."/>
            <person name="Pelletier E."/>
            <person name="Niang G."/>
            <person name="Scheremetjew M."/>
            <person name="Finn R."/>
            <person name="Kale V."/>
            <person name="Holt S."/>
            <person name="Cochrane G."/>
            <person name="Meng A."/>
            <person name="Brown T."/>
            <person name="Cohen L."/>
        </authorList>
    </citation>
    <scope>NUCLEOTIDE SEQUENCE</scope>
    <source>
        <strain evidence="3">10249 10 AB</strain>
    </source>
</reference>
<dbReference type="Gene3D" id="3.30.530.20">
    <property type="match status" value="1"/>
</dbReference>